<evidence type="ECO:0000313" key="3">
    <source>
        <dbReference type="Proteomes" id="UP001632037"/>
    </source>
</evidence>
<keyword evidence="1" id="KW-0812">Transmembrane</keyword>
<feature type="transmembrane region" description="Helical" evidence="1">
    <location>
        <begin position="144"/>
        <end position="167"/>
    </location>
</feature>
<sequence>MVSANQVPIVVEGTKSLLKTRLLDGEKIVSEYEETLGCVWFWKAVRVRRIQLTTRRIIFREVYHRICRKSPPLLRQVLFKEVCEVALDYSGSLGVHWLVHVFNFLVISGTFVMGIVFLIIGSSYQSSSNSSYDSYYDNSNQDDGSSWLAAGSFSLIIWFFSMILYIYRLCRKPVPEIVFGTRCPQLVTFAIRLPDKAERIKLLEEVTALMYKS</sequence>
<dbReference type="EMBL" id="JBIMZQ010000013">
    <property type="protein sequence ID" value="KAL3667730.1"/>
    <property type="molecule type" value="Genomic_DNA"/>
</dbReference>
<dbReference type="AlphaFoldDB" id="A0ABD3FPN4"/>
<proteinExistence type="predicted"/>
<reference evidence="2 3" key="1">
    <citation type="submission" date="2024-09" db="EMBL/GenBank/DDBJ databases">
        <title>Genome sequencing and assembly of Phytophthora oleae, isolate VK10A, causative agent of rot of olive drupes.</title>
        <authorList>
            <person name="Conti Taguali S."/>
            <person name="Riolo M."/>
            <person name="La Spada F."/>
            <person name="Cacciola S.O."/>
            <person name="Dionisio G."/>
        </authorList>
    </citation>
    <scope>NUCLEOTIDE SEQUENCE [LARGE SCALE GENOMIC DNA]</scope>
    <source>
        <strain evidence="2 3">VK10A</strain>
    </source>
</reference>
<keyword evidence="1" id="KW-1133">Transmembrane helix</keyword>
<evidence type="ECO:0000256" key="1">
    <source>
        <dbReference type="SAM" id="Phobius"/>
    </source>
</evidence>
<evidence type="ECO:0008006" key="4">
    <source>
        <dbReference type="Google" id="ProtNLM"/>
    </source>
</evidence>
<comment type="caution">
    <text evidence="2">The sequence shown here is derived from an EMBL/GenBank/DDBJ whole genome shotgun (WGS) entry which is preliminary data.</text>
</comment>
<accession>A0ABD3FPN4</accession>
<keyword evidence="1" id="KW-0472">Membrane</keyword>
<protein>
    <recommendedName>
        <fullName evidence="4">Autophagy-related protein 9</fullName>
    </recommendedName>
</protein>
<name>A0ABD3FPN4_9STRA</name>
<organism evidence="2 3">
    <name type="scientific">Phytophthora oleae</name>
    <dbReference type="NCBI Taxonomy" id="2107226"/>
    <lineage>
        <taxon>Eukaryota</taxon>
        <taxon>Sar</taxon>
        <taxon>Stramenopiles</taxon>
        <taxon>Oomycota</taxon>
        <taxon>Peronosporomycetes</taxon>
        <taxon>Peronosporales</taxon>
        <taxon>Peronosporaceae</taxon>
        <taxon>Phytophthora</taxon>
    </lineage>
</organism>
<gene>
    <name evidence="2" type="ORF">V7S43_007283</name>
</gene>
<feature type="transmembrane region" description="Helical" evidence="1">
    <location>
        <begin position="101"/>
        <end position="124"/>
    </location>
</feature>
<dbReference type="Proteomes" id="UP001632037">
    <property type="component" value="Unassembled WGS sequence"/>
</dbReference>
<evidence type="ECO:0000313" key="2">
    <source>
        <dbReference type="EMBL" id="KAL3667730.1"/>
    </source>
</evidence>
<keyword evidence="3" id="KW-1185">Reference proteome</keyword>